<feature type="compositionally biased region" description="Gly residues" evidence="1">
    <location>
        <begin position="15"/>
        <end position="28"/>
    </location>
</feature>
<dbReference type="EMBL" id="KZ987752">
    <property type="protein sequence ID" value="RKP15164.1"/>
    <property type="molecule type" value="Genomic_DNA"/>
</dbReference>
<evidence type="ECO:0000313" key="3">
    <source>
        <dbReference type="Proteomes" id="UP000267251"/>
    </source>
</evidence>
<reference evidence="3" key="1">
    <citation type="journal article" date="2018" name="Nat. Microbiol.">
        <title>Leveraging single-cell genomics to expand the fungal tree of life.</title>
        <authorList>
            <person name="Ahrendt S.R."/>
            <person name="Quandt C.A."/>
            <person name="Ciobanu D."/>
            <person name="Clum A."/>
            <person name="Salamov A."/>
            <person name="Andreopoulos B."/>
            <person name="Cheng J.F."/>
            <person name="Woyke T."/>
            <person name="Pelin A."/>
            <person name="Henrissat B."/>
            <person name="Reynolds N.K."/>
            <person name="Benny G.L."/>
            <person name="Smith M.E."/>
            <person name="James T.Y."/>
            <person name="Grigoriev I.V."/>
        </authorList>
    </citation>
    <scope>NUCLEOTIDE SEQUENCE [LARGE SCALE GENOMIC DNA]</scope>
</reference>
<evidence type="ECO:0000313" key="2">
    <source>
        <dbReference type="EMBL" id="RKP15164.1"/>
    </source>
</evidence>
<sequence>MRLRHLTMTKHSTSKGGGGGKGGSGGKGSSPMSKSDSARIQSAGAKNSGGVTHISGFDVRAQSVADKGTTPGKK</sequence>
<gene>
    <name evidence="2" type="ORF">BJ684DRAFT_18486</name>
</gene>
<feature type="region of interest" description="Disordered" evidence="1">
    <location>
        <begin position="1"/>
        <end position="54"/>
    </location>
</feature>
<accession>A0A4P9Y8N5</accession>
<dbReference type="Proteomes" id="UP000267251">
    <property type="component" value="Unassembled WGS sequence"/>
</dbReference>
<evidence type="ECO:0000256" key="1">
    <source>
        <dbReference type="SAM" id="MobiDB-lite"/>
    </source>
</evidence>
<organism evidence="2 3">
    <name type="scientific">Piptocephalis cylindrospora</name>
    <dbReference type="NCBI Taxonomy" id="1907219"/>
    <lineage>
        <taxon>Eukaryota</taxon>
        <taxon>Fungi</taxon>
        <taxon>Fungi incertae sedis</taxon>
        <taxon>Zoopagomycota</taxon>
        <taxon>Zoopagomycotina</taxon>
        <taxon>Zoopagomycetes</taxon>
        <taxon>Zoopagales</taxon>
        <taxon>Piptocephalidaceae</taxon>
        <taxon>Piptocephalis</taxon>
    </lineage>
</organism>
<protein>
    <recommendedName>
        <fullName evidence="4">SMP domain-containing protein</fullName>
    </recommendedName>
</protein>
<evidence type="ECO:0008006" key="4">
    <source>
        <dbReference type="Google" id="ProtNLM"/>
    </source>
</evidence>
<proteinExistence type="predicted"/>
<name>A0A4P9Y8N5_9FUNG</name>
<keyword evidence="3" id="KW-1185">Reference proteome</keyword>
<dbReference type="AlphaFoldDB" id="A0A4P9Y8N5"/>